<sequence length="223" mass="25261">MLGGFCIGSLLGPLAVSVELSTGVVREGEELNWIMRMRIAMGIAYCLEYMHELKPPIAHRNLQSSFIYLTEDYAAKISDLSLWNDMCDTKNGSATTQFLETSSADTKDNVYSFQIVLFELITRRIPLVGNKELLADWAAEYVRWGKSLRYVVDPRLKSLQEEEIDEWSEVIRNCVQPDLEKRPTMKEVTSRLKEITAMGPDGANPKASPLWWAEMTIISTDSS</sequence>
<evidence type="ECO:0000313" key="8">
    <source>
        <dbReference type="EMBL" id="KRH74894.1"/>
    </source>
</evidence>
<dbReference type="Gramene" id="KRH74894">
    <property type="protein sequence ID" value="KRH74894"/>
    <property type="gene ID" value="GLYMA_01G050200"/>
</dbReference>
<gene>
    <name evidence="8" type="ORF">GLYMA_01G050200</name>
</gene>
<keyword evidence="10" id="KW-1185">Reference proteome</keyword>
<evidence type="ECO:0000313" key="10">
    <source>
        <dbReference type="Proteomes" id="UP000008827"/>
    </source>
</evidence>
<dbReference type="SUPFAM" id="SSF56112">
    <property type="entry name" value="Protein kinase-like (PK-like)"/>
    <property type="match status" value="1"/>
</dbReference>
<keyword evidence="4" id="KW-0472">Membrane</keyword>
<dbReference type="InParanoid" id="A0A0R0L6V8"/>
<dbReference type="OMA" id="METICEV"/>
<evidence type="ECO:0000256" key="4">
    <source>
        <dbReference type="ARBA" id="ARBA00023136"/>
    </source>
</evidence>
<dbReference type="InterPro" id="IPR001245">
    <property type="entry name" value="Ser-Thr/Tyr_kinase_cat_dom"/>
</dbReference>
<reference evidence="8" key="3">
    <citation type="submission" date="2018-07" db="EMBL/GenBank/DDBJ databases">
        <title>WGS assembly of Glycine max.</title>
        <authorList>
            <person name="Schmutz J."/>
            <person name="Cannon S."/>
            <person name="Schlueter J."/>
            <person name="Ma J."/>
            <person name="Mitros T."/>
            <person name="Nelson W."/>
            <person name="Hyten D."/>
            <person name="Song Q."/>
            <person name="Thelen J."/>
            <person name="Cheng J."/>
            <person name="Xu D."/>
            <person name="Hellsten U."/>
            <person name="May G."/>
            <person name="Yu Y."/>
            <person name="Sakurai T."/>
            <person name="Umezawa T."/>
            <person name="Bhattacharyya M."/>
            <person name="Sandhu D."/>
            <person name="Valliyodan B."/>
            <person name="Lindquist E."/>
            <person name="Peto M."/>
            <person name="Grant D."/>
            <person name="Shu S."/>
            <person name="Goodstein D."/>
            <person name="Barry K."/>
            <person name="Futrell-Griggs M."/>
            <person name="Abernathy B."/>
            <person name="Du J."/>
            <person name="Tian Z."/>
            <person name="Zhu L."/>
            <person name="Gill N."/>
            <person name="Joshi T."/>
            <person name="Libault M."/>
            <person name="Sethuraman A."/>
            <person name="Zhang X."/>
            <person name="Shinozaki K."/>
            <person name="Nguyen H."/>
            <person name="Wing R."/>
            <person name="Cregan P."/>
            <person name="Specht J."/>
            <person name="Grimwood J."/>
            <person name="Rokhsar D."/>
            <person name="Stacey G."/>
            <person name="Shoemaker R."/>
            <person name="Jackson S."/>
        </authorList>
    </citation>
    <scope>NUCLEOTIDE SEQUENCE</scope>
    <source>
        <tissue evidence="8">Callus</tissue>
    </source>
</reference>
<dbReference type="EnsemblPlants" id="KRH74894">
    <property type="protein sequence ID" value="KRH74894"/>
    <property type="gene ID" value="GLYMA_01G050200"/>
</dbReference>
<comment type="subcellular location">
    <subcellularLocation>
        <location evidence="5">Endomembrane system</location>
        <topology evidence="5">Single-pass type I membrane protein</topology>
    </subcellularLocation>
</comment>
<dbReference type="STRING" id="3847.A0A0R0L6V8"/>
<dbReference type="Gene3D" id="1.10.510.10">
    <property type="entry name" value="Transferase(Phosphotransferase) domain 1"/>
    <property type="match status" value="1"/>
</dbReference>
<evidence type="ECO:0000256" key="6">
    <source>
        <dbReference type="SAM" id="SignalP"/>
    </source>
</evidence>
<evidence type="ECO:0000256" key="2">
    <source>
        <dbReference type="ARBA" id="ARBA00022729"/>
    </source>
</evidence>
<evidence type="ECO:0000256" key="1">
    <source>
        <dbReference type="ARBA" id="ARBA00022692"/>
    </source>
</evidence>
<evidence type="ECO:0000313" key="9">
    <source>
        <dbReference type="EnsemblPlants" id="KRH74894"/>
    </source>
</evidence>
<dbReference type="InterPro" id="IPR000719">
    <property type="entry name" value="Prot_kinase_dom"/>
</dbReference>
<dbReference type="SMR" id="A0A0R0L6V8"/>
<organism evidence="8">
    <name type="scientific">Glycine max</name>
    <name type="common">Soybean</name>
    <name type="synonym">Glycine hispida</name>
    <dbReference type="NCBI Taxonomy" id="3847"/>
    <lineage>
        <taxon>Eukaryota</taxon>
        <taxon>Viridiplantae</taxon>
        <taxon>Streptophyta</taxon>
        <taxon>Embryophyta</taxon>
        <taxon>Tracheophyta</taxon>
        <taxon>Spermatophyta</taxon>
        <taxon>Magnoliopsida</taxon>
        <taxon>eudicotyledons</taxon>
        <taxon>Gunneridae</taxon>
        <taxon>Pentapetalae</taxon>
        <taxon>rosids</taxon>
        <taxon>fabids</taxon>
        <taxon>Fabales</taxon>
        <taxon>Fabaceae</taxon>
        <taxon>Papilionoideae</taxon>
        <taxon>50 kb inversion clade</taxon>
        <taxon>NPAAA clade</taxon>
        <taxon>indigoferoid/millettioid clade</taxon>
        <taxon>Phaseoleae</taxon>
        <taxon>Glycine</taxon>
        <taxon>Glycine subgen. Soja</taxon>
    </lineage>
</organism>
<dbReference type="InterPro" id="IPR011009">
    <property type="entry name" value="Kinase-like_dom_sf"/>
</dbReference>
<reference evidence="8 9" key="1">
    <citation type="journal article" date="2010" name="Nature">
        <title>Genome sequence of the palaeopolyploid soybean.</title>
        <authorList>
            <person name="Schmutz J."/>
            <person name="Cannon S.B."/>
            <person name="Schlueter J."/>
            <person name="Ma J."/>
            <person name="Mitros T."/>
            <person name="Nelson W."/>
            <person name="Hyten D.L."/>
            <person name="Song Q."/>
            <person name="Thelen J.J."/>
            <person name="Cheng J."/>
            <person name="Xu D."/>
            <person name="Hellsten U."/>
            <person name="May G.D."/>
            <person name="Yu Y."/>
            <person name="Sakurai T."/>
            <person name="Umezawa T."/>
            <person name="Bhattacharyya M.K."/>
            <person name="Sandhu D."/>
            <person name="Valliyodan B."/>
            <person name="Lindquist E."/>
            <person name="Peto M."/>
            <person name="Grant D."/>
            <person name="Shu S."/>
            <person name="Goodstein D."/>
            <person name="Barry K."/>
            <person name="Futrell-Griggs M."/>
            <person name="Abernathy B."/>
            <person name="Du J."/>
            <person name="Tian Z."/>
            <person name="Zhu L."/>
            <person name="Gill N."/>
            <person name="Joshi T."/>
            <person name="Libault M."/>
            <person name="Sethuraman A."/>
            <person name="Zhang X.-C."/>
            <person name="Shinozaki K."/>
            <person name="Nguyen H.T."/>
            <person name="Wing R.A."/>
            <person name="Cregan P."/>
            <person name="Specht J."/>
            <person name="Grimwood J."/>
            <person name="Rokhsar D."/>
            <person name="Stacey G."/>
            <person name="Shoemaker R.C."/>
            <person name="Jackson S.A."/>
        </authorList>
    </citation>
    <scope>NUCLEOTIDE SEQUENCE</scope>
    <source>
        <strain evidence="9">cv. Williams 82</strain>
        <tissue evidence="8">Callus</tissue>
    </source>
</reference>
<dbReference type="EMBL" id="CM000834">
    <property type="protein sequence ID" value="KRH74894.1"/>
    <property type="molecule type" value="Genomic_DNA"/>
</dbReference>
<protein>
    <recommendedName>
        <fullName evidence="7">Protein kinase domain-containing protein</fullName>
    </recommendedName>
</protein>
<evidence type="ECO:0000256" key="5">
    <source>
        <dbReference type="ARBA" id="ARBA00046288"/>
    </source>
</evidence>
<keyword evidence="2 6" id="KW-0732">Signal</keyword>
<dbReference type="Proteomes" id="UP000008827">
    <property type="component" value="Chromosome 1"/>
</dbReference>
<reference evidence="9" key="2">
    <citation type="submission" date="2018-02" db="UniProtKB">
        <authorList>
            <consortium name="EnsemblPlants"/>
        </authorList>
    </citation>
    <scope>IDENTIFICATION</scope>
    <source>
        <strain evidence="9">Williams 82</strain>
    </source>
</reference>
<keyword evidence="3" id="KW-1133">Transmembrane helix</keyword>
<name>A0A0R0L6V8_SOYBN</name>
<dbReference type="GO" id="GO:0005524">
    <property type="term" value="F:ATP binding"/>
    <property type="evidence" value="ECO:0007669"/>
    <property type="project" value="InterPro"/>
</dbReference>
<dbReference type="PANTHER" id="PTHR46084">
    <property type="entry name" value="PROTEIN MALE DISCOVERER 2"/>
    <property type="match status" value="1"/>
</dbReference>
<proteinExistence type="predicted"/>
<feature type="chain" id="PRO_5014522362" description="Protein kinase domain-containing protein" evidence="6">
    <location>
        <begin position="18"/>
        <end position="223"/>
    </location>
</feature>
<evidence type="ECO:0000259" key="7">
    <source>
        <dbReference type="PROSITE" id="PS50011"/>
    </source>
</evidence>
<dbReference type="PROSITE" id="PS50011">
    <property type="entry name" value="PROTEIN_KINASE_DOM"/>
    <property type="match status" value="1"/>
</dbReference>
<feature type="signal peptide" evidence="6">
    <location>
        <begin position="1"/>
        <end position="17"/>
    </location>
</feature>
<keyword evidence="1" id="KW-0812">Transmembrane</keyword>
<dbReference type="GO" id="GO:0012505">
    <property type="term" value="C:endomembrane system"/>
    <property type="evidence" value="ECO:0007669"/>
    <property type="project" value="UniProtKB-SubCell"/>
</dbReference>
<dbReference type="AlphaFoldDB" id="A0A0R0L6V8"/>
<dbReference type="GO" id="GO:0004672">
    <property type="term" value="F:protein kinase activity"/>
    <property type="evidence" value="ECO:0007669"/>
    <property type="project" value="InterPro"/>
</dbReference>
<evidence type="ECO:0000256" key="3">
    <source>
        <dbReference type="ARBA" id="ARBA00022989"/>
    </source>
</evidence>
<feature type="domain" description="Protein kinase" evidence="7">
    <location>
        <begin position="1"/>
        <end position="195"/>
    </location>
</feature>
<dbReference type="PANTHER" id="PTHR46084:SF14">
    <property type="entry name" value="PROTEIN KINASE DOMAIN-CONTAINING PROTEIN"/>
    <property type="match status" value="1"/>
</dbReference>
<dbReference type="Pfam" id="PF07714">
    <property type="entry name" value="PK_Tyr_Ser-Thr"/>
    <property type="match status" value="1"/>
</dbReference>
<accession>A0A0R0L6V8</accession>